<evidence type="ECO:0000313" key="3">
    <source>
        <dbReference type="Proteomes" id="UP000062973"/>
    </source>
</evidence>
<feature type="compositionally biased region" description="Basic residues" evidence="1">
    <location>
        <begin position="256"/>
        <end position="268"/>
    </location>
</feature>
<dbReference type="KEGG" id="amq:AMETH_5501"/>
<feature type="region of interest" description="Disordered" evidence="1">
    <location>
        <begin position="246"/>
        <end position="306"/>
    </location>
</feature>
<feature type="region of interest" description="Disordered" evidence="1">
    <location>
        <begin position="106"/>
        <end position="188"/>
    </location>
</feature>
<proteinExistence type="predicted"/>
<evidence type="ECO:0000256" key="1">
    <source>
        <dbReference type="SAM" id="MobiDB-lite"/>
    </source>
</evidence>
<feature type="compositionally biased region" description="Low complexity" evidence="1">
    <location>
        <begin position="126"/>
        <end position="137"/>
    </location>
</feature>
<feature type="compositionally biased region" description="Low complexity" evidence="1">
    <location>
        <begin position="106"/>
        <end position="118"/>
    </location>
</feature>
<organism evidence="2 3">
    <name type="scientific">Amycolatopsis methanolica 239</name>
    <dbReference type="NCBI Taxonomy" id="1068978"/>
    <lineage>
        <taxon>Bacteria</taxon>
        <taxon>Bacillati</taxon>
        <taxon>Actinomycetota</taxon>
        <taxon>Actinomycetes</taxon>
        <taxon>Pseudonocardiales</taxon>
        <taxon>Pseudonocardiaceae</taxon>
        <taxon>Amycolatopsis</taxon>
        <taxon>Amycolatopsis methanolica group</taxon>
    </lineage>
</organism>
<protein>
    <submittedName>
        <fullName evidence="2">Uncharacterized protein</fullName>
    </submittedName>
</protein>
<feature type="compositionally biased region" description="Low complexity" evidence="1">
    <location>
        <begin position="148"/>
        <end position="160"/>
    </location>
</feature>
<keyword evidence="3" id="KW-1185">Reference proteome</keyword>
<accession>A0A076MY67</accession>
<gene>
    <name evidence="2" type="ORF">AMETH_5501</name>
</gene>
<sequence>MTVARLLATLAAPLPPSGAEAPDLVHGLLVQRGDTELVALVHGEGREVRSRRRGHAISARRPCPRTAFSRCSPGCTRYARSIRPATSAGKCGTRAGAAATCCTPQLPSTSAMRTTSTRTTDRPRCPATASSSGPTSAKRTARRGSCWTRSTAACSAARRPAPSPPARSTPRTRMHLSIGEEGSPVLSGRWDGRLSVTKVDDELVALAVSPSGLLLAVDVTQETCRCTTRTARYWVSWTRRALSRREPRLLGPGGGVRRREHGHRRRRGQPPGPSLAPARPDTTRRSHLPVPVAGPPRSAGDRTRYTVSEDGASVHLWAL</sequence>
<evidence type="ECO:0000313" key="2">
    <source>
        <dbReference type="EMBL" id="AIJ25593.1"/>
    </source>
</evidence>
<dbReference type="PATRIC" id="fig|1068978.7.peg.5903"/>
<reference evidence="2 3" key="1">
    <citation type="submission" date="2014-07" db="EMBL/GenBank/DDBJ databases">
        <title>Whole Genome Sequence of the Amycolatopsis methanolica 239.</title>
        <authorList>
            <person name="Tang B."/>
        </authorList>
    </citation>
    <scope>NUCLEOTIDE SEQUENCE [LARGE SCALE GENOMIC DNA]</scope>
    <source>
        <strain evidence="2 3">239</strain>
    </source>
</reference>
<dbReference type="EMBL" id="CP009110">
    <property type="protein sequence ID" value="AIJ25593.1"/>
    <property type="molecule type" value="Genomic_DNA"/>
</dbReference>
<dbReference type="HOGENOM" id="CLU_769228_0_0_11"/>
<name>A0A076MY67_AMYME</name>
<dbReference type="STRING" id="1068978.AMETH_5501"/>
<dbReference type="Proteomes" id="UP000062973">
    <property type="component" value="Chromosome"/>
</dbReference>
<dbReference type="AlphaFoldDB" id="A0A076MY67"/>